<evidence type="ECO:0000256" key="4">
    <source>
        <dbReference type="ARBA" id="ARBA00022692"/>
    </source>
</evidence>
<dbReference type="InterPro" id="IPR002898">
    <property type="entry name" value="MotA_ExbB_proton_chnl"/>
</dbReference>
<evidence type="ECO:0000256" key="9">
    <source>
        <dbReference type="SAM" id="Phobius"/>
    </source>
</evidence>
<name>A0A0C1BYX6_9BACT</name>
<evidence type="ECO:0000256" key="7">
    <source>
        <dbReference type="ARBA" id="ARBA00023136"/>
    </source>
</evidence>
<comment type="subcellular location">
    <subcellularLocation>
        <location evidence="1">Cell membrane</location>
        <topology evidence="1">Multi-pass membrane protein</topology>
    </subcellularLocation>
    <subcellularLocation>
        <location evidence="8">Membrane</location>
        <topology evidence="8">Multi-pass membrane protein</topology>
    </subcellularLocation>
</comment>
<dbReference type="GO" id="GO:0005886">
    <property type="term" value="C:plasma membrane"/>
    <property type="evidence" value="ECO:0007669"/>
    <property type="project" value="UniProtKB-SubCell"/>
</dbReference>
<dbReference type="PATRIC" id="fig|83552.4.peg.2247"/>
<comment type="similarity">
    <text evidence="8">Belongs to the exbB/tolQ family.</text>
</comment>
<keyword evidence="5 8" id="KW-0653">Protein transport</keyword>
<accession>A0A0C1BYX6</accession>
<dbReference type="AlphaFoldDB" id="A0A0C1BYX6"/>
<keyword evidence="6 9" id="KW-1133">Transmembrane helix</keyword>
<dbReference type="Pfam" id="PF01618">
    <property type="entry name" value="MotA_ExbB"/>
    <property type="match status" value="1"/>
</dbReference>
<sequence>MMFFEIFNRCNSILSLFINPQRICYKKYKFFVSSKKTLIIRDIQMFVKKLLSNSNPFFNAFINSDTLGKGIFIALILLSIISWIIILFKVLQARTAESSASNFYQLFQSNKYSPLNIEYSGISENPFYSLYSTMKKYTLEILNKNRRFAAQENASSYLSKADLAFIENHVFSEVTQQIKQLEKNLFFLSTIVSLAPFLGLLGTVWGILMTFSELHGNAAGTHQMVLGGLSMALATTVLGLIDAIPALVGYNYLKNRFHDFEMQLEGFANEILASVEMQYRRVDTQ</sequence>
<gene>
    <name evidence="11" type="ORF">DB43_AA00260</name>
</gene>
<keyword evidence="3" id="KW-1003">Cell membrane</keyword>
<feature type="transmembrane region" description="Helical" evidence="9">
    <location>
        <begin position="228"/>
        <end position="253"/>
    </location>
</feature>
<dbReference type="Proteomes" id="UP000031307">
    <property type="component" value="Unassembled WGS sequence"/>
</dbReference>
<keyword evidence="4 9" id="KW-0812">Transmembrane</keyword>
<dbReference type="EMBL" id="JSAM01000111">
    <property type="protein sequence ID" value="KIA76601.1"/>
    <property type="molecule type" value="Genomic_DNA"/>
</dbReference>
<comment type="caution">
    <text evidence="11">The sequence shown here is derived from an EMBL/GenBank/DDBJ whole genome shotgun (WGS) entry which is preliminary data.</text>
</comment>
<proteinExistence type="inferred from homology"/>
<evidence type="ECO:0000313" key="12">
    <source>
        <dbReference type="Proteomes" id="UP000031307"/>
    </source>
</evidence>
<evidence type="ECO:0000256" key="8">
    <source>
        <dbReference type="RuleBase" id="RU004057"/>
    </source>
</evidence>
<dbReference type="GO" id="GO:0017038">
    <property type="term" value="P:protein import"/>
    <property type="evidence" value="ECO:0007669"/>
    <property type="project" value="TreeGrafter"/>
</dbReference>
<evidence type="ECO:0000256" key="6">
    <source>
        <dbReference type="ARBA" id="ARBA00022989"/>
    </source>
</evidence>
<keyword evidence="2 8" id="KW-0813">Transport</keyword>
<keyword evidence="7 9" id="KW-0472">Membrane</keyword>
<dbReference type="PANTHER" id="PTHR30625">
    <property type="entry name" value="PROTEIN TOLQ"/>
    <property type="match status" value="1"/>
</dbReference>
<evidence type="ECO:0000256" key="5">
    <source>
        <dbReference type="ARBA" id="ARBA00022927"/>
    </source>
</evidence>
<reference evidence="11 12" key="1">
    <citation type="journal article" date="2014" name="Mol. Biol. Evol.">
        <title>Massive expansion of Ubiquitination-related gene families within the Chlamydiae.</title>
        <authorList>
            <person name="Domman D."/>
            <person name="Collingro A."/>
            <person name="Lagkouvardos I."/>
            <person name="Gehre L."/>
            <person name="Weinmaier T."/>
            <person name="Rattei T."/>
            <person name="Subtil A."/>
            <person name="Horn M."/>
        </authorList>
    </citation>
    <scope>NUCLEOTIDE SEQUENCE [LARGE SCALE GENOMIC DNA]</scope>
    <source>
        <strain evidence="11 12">OEW1</strain>
    </source>
</reference>
<evidence type="ECO:0000256" key="1">
    <source>
        <dbReference type="ARBA" id="ARBA00004651"/>
    </source>
</evidence>
<evidence type="ECO:0000259" key="10">
    <source>
        <dbReference type="Pfam" id="PF01618"/>
    </source>
</evidence>
<feature type="transmembrane region" description="Helical" evidence="9">
    <location>
        <begin position="71"/>
        <end position="91"/>
    </location>
</feature>
<organism evidence="11 12">
    <name type="scientific">Parachlamydia acanthamoebae</name>
    <dbReference type="NCBI Taxonomy" id="83552"/>
    <lineage>
        <taxon>Bacteria</taxon>
        <taxon>Pseudomonadati</taxon>
        <taxon>Chlamydiota</taxon>
        <taxon>Chlamydiia</taxon>
        <taxon>Parachlamydiales</taxon>
        <taxon>Parachlamydiaceae</taxon>
        <taxon>Parachlamydia</taxon>
    </lineage>
</organism>
<evidence type="ECO:0000313" key="11">
    <source>
        <dbReference type="EMBL" id="KIA76601.1"/>
    </source>
</evidence>
<dbReference type="PANTHER" id="PTHR30625:SF15">
    <property type="entry name" value="BIOPOLYMER TRANSPORT PROTEIN EXBB"/>
    <property type="match status" value="1"/>
</dbReference>
<feature type="domain" description="MotA/TolQ/ExbB proton channel" evidence="10">
    <location>
        <begin position="156"/>
        <end position="265"/>
    </location>
</feature>
<evidence type="ECO:0000256" key="2">
    <source>
        <dbReference type="ARBA" id="ARBA00022448"/>
    </source>
</evidence>
<feature type="transmembrane region" description="Helical" evidence="9">
    <location>
        <begin position="185"/>
        <end position="208"/>
    </location>
</feature>
<dbReference type="InterPro" id="IPR050790">
    <property type="entry name" value="ExbB/TolQ_transport"/>
</dbReference>
<evidence type="ECO:0000256" key="3">
    <source>
        <dbReference type="ARBA" id="ARBA00022475"/>
    </source>
</evidence>
<protein>
    <recommendedName>
        <fullName evidence="10">MotA/TolQ/ExbB proton channel domain-containing protein</fullName>
    </recommendedName>
</protein>